<name>A0ACC2ZJV6_9PEZI</name>
<evidence type="ECO:0000313" key="2">
    <source>
        <dbReference type="Proteomes" id="UP001172680"/>
    </source>
</evidence>
<protein>
    <submittedName>
        <fullName evidence="1">Uncharacterized protein</fullName>
    </submittedName>
</protein>
<keyword evidence="2" id="KW-1185">Reference proteome</keyword>
<sequence>MTLQVTVIAIVSAIYFIFRYLNRTDTPKIKGLPEVPGVPLFGNLLQLGSNHAKVAQQWAKQYGPVFQVRMGNRLDDISDNDGNEDYATDSTQRIVFANTFDSVRALWINNQSALISRPTLHTFHTVVSSSQGFTIGTSPWDESCKQRRKAAATALNRPAVQSYMPIIDLESTVSIKEMLEDSKGGEVDIDPNWYWARFALNTSLTLNYGIRIDGSIEDELLKEITHVERMVSNFRSTSNNWQDYIPMLRLLPTLSKEPQEYRHRRDVYLTKLLEMLKQRIAEGTDKPCITGNVLKDPEAKLSEGEPPTSILWNSQDRILTQPPPPAEIKSICLTMVSAGLDTVPGNLIMGVAYLSSPHGREIQARAYSEIMKVYPNGDAWTACLVEEKVPYITAFVKEVLRYWTVIPICLPRLSVKDVEWNGITIPAGTTFYMNAYAADYDESHFKDPYSFIPERYLDPKMEGQGTPHYAYGAGSRMCAGSHLANRELYTAFVRLISAFEILPPKEEADKPVLDALEANRVPTALTLEPRPFKCGFKVRDRERLDTWIRESEERTRESVGGVASAS</sequence>
<dbReference type="Proteomes" id="UP001172680">
    <property type="component" value="Unassembled WGS sequence"/>
</dbReference>
<gene>
    <name evidence="1" type="ORF">H2199_001608</name>
</gene>
<comment type="caution">
    <text evidence="1">The sequence shown here is derived from an EMBL/GenBank/DDBJ whole genome shotgun (WGS) entry which is preliminary data.</text>
</comment>
<evidence type="ECO:0000313" key="1">
    <source>
        <dbReference type="EMBL" id="KAJ9647832.1"/>
    </source>
</evidence>
<dbReference type="EMBL" id="JAPDRP010000004">
    <property type="protein sequence ID" value="KAJ9647832.1"/>
    <property type="molecule type" value="Genomic_DNA"/>
</dbReference>
<accession>A0ACC2ZJV6</accession>
<reference evidence="1" key="1">
    <citation type="submission" date="2022-10" db="EMBL/GenBank/DDBJ databases">
        <title>Culturing micro-colonial fungi from biological soil crusts in the Mojave desert and describing Neophaeococcomyces mojavensis, and introducing the new genera and species Taxawa tesnikishii.</title>
        <authorList>
            <person name="Kurbessoian T."/>
            <person name="Stajich J.E."/>
        </authorList>
    </citation>
    <scope>NUCLEOTIDE SEQUENCE</scope>
    <source>
        <strain evidence="1">JES_115</strain>
    </source>
</reference>
<proteinExistence type="predicted"/>
<organism evidence="1 2">
    <name type="scientific">Coniosporium tulheliwenetii</name>
    <dbReference type="NCBI Taxonomy" id="3383036"/>
    <lineage>
        <taxon>Eukaryota</taxon>
        <taxon>Fungi</taxon>
        <taxon>Dikarya</taxon>
        <taxon>Ascomycota</taxon>
        <taxon>Pezizomycotina</taxon>
        <taxon>Dothideomycetes</taxon>
        <taxon>Dothideomycetes incertae sedis</taxon>
        <taxon>Coniosporium</taxon>
    </lineage>
</organism>